<accession>A0ABT9I4F7</accession>
<gene>
    <name evidence="1" type="ORF">ORJ04_18160</name>
</gene>
<comment type="caution">
    <text evidence="1">The sequence shown here is derived from an EMBL/GenBank/DDBJ whole genome shotgun (WGS) entry which is preliminary data.</text>
</comment>
<keyword evidence="2" id="KW-1185">Reference proteome</keyword>
<protein>
    <submittedName>
        <fullName evidence="1">Uncharacterized protein</fullName>
    </submittedName>
</protein>
<sequence>MKRVCILGNSHAACWLLAWKTMQRDNPNYQITFFMVGGYELGKLIIEQGKLVARSEKLKTQMALSADGLTQIDPSAYDAFVIVSLTFGYRNLTPLFKQCCSVATGMRSDNQLISDALMQQSVDDILTASLALKLASQLRQISNKLIVLAPAPCQSEDALLTKDRELSTLLQRPDILHNYYTLFATGAKSAANTVKAKVLFQPDNTLSVPGYTKRQFARGGINSTLTTVAAEDVSHMNTEFGALMLVELILALQQY</sequence>
<evidence type="ECO:0000313" key="2">
    <source>
        <dbReference type="Proteomes" id="UP001231109"/>
    </source>
</evidence>
<name>A0ABT9I4F7_9GAMM</name>
<organism evidence="1 2">
    <name type="scientific">Rheinheimera baltica</name>
    <dbReference type="NCBI Taxonomy" id="67576"/>
    <lineage>
        <taxon>Bacteria</taxon>
        <taxon>Pseudomonadati</taxon>
        <taxon>Pseudomonadota</taxon>
        <taxon>Gammaproteobacteria</taxon>
        <taxon>Chromatiales</taxon>
        <taxon>Chromatiaceae</taxon>
        <taxon>Rheinheimera</taxon>
    </lineage>
</organism>
<dbReference type="RefSeq" id="WP_305977080.1">
    <property type="nucleotide sequence ID" value="NZ_JAPJDZ010000074.1"/>
</dbReference>
<reference evidence="1 2" key="1">
    <citation type="submission" date="2022-11" db="EMBL/GenBank/DDBJ databases">
        <title>Viruses from the air-sea interface of a natural surface slick.</title>
        <authorList>
            <person name="Rahlff J."/>
            <person name="Holmfeldt K."/>
        </authorList>
    </citation>
    <scope>NUCLEOTIDE SEQUENCE [LARGE SCALE GENOMIC DNA]</scope>
    <source>
        <strain evidence="1 2">SMS4</strain>
    </source>
</reference>
<dbReference type="Proteomes" id="UP001231109">
    <property type="component" value="Unassembled WGS sequence"/>
</dbReference>
<proteinExistence type="predicted"/>
<evidence type="ECO:0000313" key="1">
    <source>
        <dbReference type="EMBL" id="MDP5137880.1"/>
    </source>
</evidence>
<dbReference type="EMBL" id="JAPJDZ010000074">
    <property type="protein sequence ID" value="MDP5137880.1"/>
    <property type="molecule type" value="Genomic_DNA"/>
</dbReference>